<dbReference type="AlphaFoldDB" id="A0A6A6TVK0"/>
<name>A0A6A6TVK0_9PEZI</name>
<gene>
    <name evidence="2" type="ORF">BT63DRAFT_461460</name>
</gene>
<evidence type="ECO:0000256" key="1">
    <source>
        <dbReference type="SAM" id="SignalP"/>
    </source>
</evidence>
<dbReference type="EMBL" id="MU004246">
    <property type="protein sequence ID" value="KAF2663351.1"/>
    <property type="molecule type" value="Genomic_DNA"/>
</dbReference>
<reference evidence="2" key="1">
    <citation type="journal article" date="2020" name="Stud. Mycol.">
        <title>101 Dothideomycetes genomes: a test case for predicting lifestyles and emergence of pathogens.</title>
        <authorList>
            <person name="Haridas S."/>
            <person name="Albert R."/>
            <person name="Binder M."/>
            <person name="Bloem J."/>
            <person name="Labutti K."/>
            <person name="Salamov A."/>
            <person name="Andreopoulos B."/>
            <person name="Baker S."/>
            <person name="Barry K."/>
            <person name="Bills G."/>
            <person name="Bluhm B."/>
            <person name="Cannon C."/>
            <person name="Castanera R."/>
            <person name="Culley D."/>
            <person name="Daum C."/>
            <person name="Ezra D."/>
            <person name="Gonzalez J."/>
            <person name="Henrissat B."/>
            <person name="Kuo A."/>
            <person name="Liang C."/>
            <person name="Lipzen A."/>
            <person name="Lutzoni F."/>
            <person name="Magnuson J."/>
            <person name="Mondo S."/>
            <person name="Nolan M."/>
            <person name="Ohm R."/>
            <person name="Pangilinan J."/>
            <person name="Park H.-J."/>
            <person name="Ramirez L."/>
            <person name="Alfaro M."/>
            <person name="Sun H."/>
            <person name="Tritt A."/>
            <person name="Yoshinaga Y."/>
            <person name="Zwiers L.-H."/>
            <person name="Turgeon B."/>
            <person name="Goodwin S."/>
            <person name="Spatafora J."/>
            <person name="Crous P."/>
            <person name="Grigoriev I."/>
        </authorList>
    </citation>
    <scope>NUCLEOTIDE SEQUENCE</scope>
    <source>
        <strain evidence="2">CBS 115976</strain>
    </source>
</reference>
<evidence type="ECO:0008006" key="4">
    <source>
        <dbReference type="Google" id="ProtNLM"/>
    </source>
</evidence>
<sequence>MKTSILSLLLPVLANGAAVQLEPRQSGMMDMLKGMTKGMATKAYKIEPLTPRNPAAKRIRMTWGPLKLRGANSTTKVGSGMSMDPGGTGHNFLVDTDFPTDVTLLDGVVEVQGMDFKRVTLDQNVYTHHYLVYDLMKPQKPSFTCANGKSISYVPIPGTVVLGGAAEDAEAHYATPTMKKTGYYVKKDTPILMNLDVVNYNPADIDVYASADIEYIPGKPEGMLDASPVFVPVSACDKGMVIPGIVMTPKGQNKFTLNSTSIIASEDSLMFMFRGHMHDGGSNIEVKINDKVACNSKAIYGGPGHVGKTHDGKSWETIGAMVTCPEGVMVKKGDKIDIQANYDLLAHPAREAGHGHGGGMLGGMLGGLLGGGDGMAEQMAVSIIYVAPLNPKA</sequence>
<protein>
    <recommendedName>
        <fullName evidence="4">Cupredoxin</fullName>
    </recommendedName>
</protein>
<accession>A0A6A6TVK0</accession>
<evidence type="ECO:0000313" key="3">
    <source>
        <dbReference type="Proteomes" id="UP000799302"/>
    </source>
</evidence>
<dbReference type="Proteomes" id="UP000799302">
    <property type="component" value="Unassembled WGS sequence"/>
</dbReference>
<proteinExistence type="predicted"/>
<feature type="chain" id="PRO_5025481898" description="Cupredoxin" evidence="1">
    <location>
        <begin position="17"/>
        <end position="393"/>
    </location>
</feature>
<evidence type="ECO:0000313" key="2">
    <source>
        <dbReference type="EMBL" id="KAF2663351.1"/>
    </source>
</evidence>
<keyword evidence="1" id="KW-0732">Signal</keyword>
<feature type="signal peptide" evidence="1">
    <location>
        <begin position="1"/>
        <end position="16"/>
    </location>
</feature>
<organism evidence="2 3">
    <name type="scientific">Microthyrium microscopicum</name>
    <dbReference type="NCBI Taxonomy" id="703497"/>
    <lineage>
        <taxon>Eukaryota</taxon>
        <taxon>Fungi</taxon>
        <taxon>Dikarya</taxon>
        <taxon>Ascomycota</taxon>
        <taxon>Pezizomycotina</taxon>
        <taxon>Dothideomycetes</taxon>
        <taxon>Dothideomycetes incertae sedis</taxon>
        <taxon>Microthyriales</taxon>
        <taxon>Microthyriaceae</taxon>
        <taxon>Microthyrium</taxon>
    </lineage>
</organism>
<keyword evidence="3" id="KW-1185">Reference proteome</keyword>
<dbReference type="OrthoDB" id="3886871at2759"/>